<protein>
    <submittedName>
        <fullName evidence="1">Uncharacterized protein</fullName>
    </submittedName>
</protein>
<sequence length="236" mass="26199">MSSVLILIGGGHASGKRTMAHMLSDTVKSTWIDAGMEIAIWDMEKYNTEKDNQAAVTSYSAIAIDSTGNLVKKPSRYDIGQLKKDLKEDMSGIPSGSQKIYFVHGLYALYDKELRDMSQIKVFMSSDPDTRLIRWIRRDVVEGKSSLESVIYSYLKGARQEMQDFIFPTKEMADVIMPRGAEHNAASLIVDGIVSHLTQKPLDKLYAGGASLRPTSSNVFGGEVLDNQKATFYDLT</sequence>
<reference evidence="1" key="1">
    <citation type="submission" date="2023-04" db="EMBL/GenBank/DDBJ databases">
        <title>Draft Genome sequencing of Naganishia species isolated from polar environments using Oxford Nanopore Technology.</title>
        <authorList>
            <person name="Leo P."/>
            <person name="Venkateswaran K."/>
        </authorList>
    </citation>
    <scope>NUCLEOTIDE SEQUENCE</scope>
    <source>
        <strain evidence="1">MNA-CCFEE 5261</strain>
    </source>
</reference>
<evidence type="ECO:0000313" key="1">
    <source>
        <dbReference type="EMBL" id="KAJ9102741.1"/>
    </source>
</evidence>
<proteinExistence type="predicted"/>
<evidence type="ECO:0000313" key="2">
    <source>
        <dbReference type="Proteomes" id="UP001241377"/>
    </source>
</evidence>
<name>A0ACC2VUE4_9TREE</name>
<comment type="caution">
    <text evidence="1">The sequence shown here is derived from an EMBL/GenBank/DDBJ whole genome shotgun (WGS) entry which is preliminary data.</text>
</comment>
<organism evidence="1 2">
    <name type="scientific">Naganishia cerealis</name>
    <dbReference type="NCBI Taxonomy" id="610337"/>
    <lineage>
        <taxon>Eukaryota</taxon>
        <taxon>Fungi</taxon>
        <taxon>Dikarya</taxon>
        <taxon>Basidiomycota</taxon>
        <taxon>Agaricomycotina</taxon>
        <taxon>Tremellomycetes</taxon>
        <taxon>Filobasidiales</taxon>
        <taxon>Filobasidiaceae</taxon>
        <taxon>Naganishia</taxon>
    </lineage>
</organism>
<gene>
    <name evidence="1" type="ORF">QFC19_004658</name>
</gene>
<accession>A0ACC2VUE4</accession>
<dbReference type="Proteomes" id="UP001241377">
    <property type="component" value="Unassembled WGS sequence"/>
</dbReference>
<keyword evidence="2" id="KW-1185">Reference proteome</keyword>
<dbReference type="EMBL" id="JASBWR010000050">
    <property type="protein sequence ID" value="KAJ9102741.1"/>
    <property type="molecule type" value="Genomic_DNA"/>
</dbReference>